<protein>
    <submittedName>
        <fullName evidence="2">Copper amine oxidase N-terminal domain-containing protein</fullName>
    </submittedName>
</protein>
<keyword evidence="3" id="KW-1185">Reference proteome</keyword>
<dbReference type="Gene3D" id="3.30.457.10">
    <property type="entry name" value="Copper amine oxidase-like, N-terminal domain"/>
    <property type="match status" value="1"/>
</dbReference>
<dbReference type="InterPro" id="IPR012854">
    <property type="entry name" value="Cu_amine_oxidase-like_N"/>
</dbReference>
<dbReference type="InterPro" id="IPR036582">
    <property type="entry name" value="Mao_N_sf"/>
</dbReference>
<gene>
    <name evidence="2" type="ORF">WJ0W_000191</name>
</gene>
<dbReference type="Pfam" id="PF07833">
    <property type="entry name" value="Cu_amine_oxidN1"/>
    <property type="match status" value="1"/>
</dbReference>
<proteinExistence type="predicted"/>
<organism evidence="2 3">
    <name type="scientific">Paenibacillus melissococcoides</name>
    <dbReference type="NCBI Taxonomy" id="2912268"/>
    <lineage>
        <taxon>Bacteria</taxon>
        <taxon>Bacillati</taxon>
        <taxon>Bacillota</taxon>
        <taxon>Bacilli</taxon>
        <taxon>Bacillales</taxon>
        <taxon>Paenibacillaceae</taxon>
        <taxon>Paenibacillus</taxon>
    </lineage>
</organism>
<name>A0ABN8TWF3_9BACL</name>
<reference evidence="2" key="1">
    <citation type="submission" date="2022-06" db="EMBL/GenBank/DDBJ databases">
        <authorList>
            <person name="Dietemann V."/>
            <person name="Ory F."/>
            <person name="Dainat B."/>
            <person name="Oberhansli S."/>
        </authorList>
    </citation>
    <scope>NUCLEOTIDE SEQUENCE</scope>
    <source>
        <strain evidence="2">Ena-SAMPLE-TAB-26-04-2022-14:26:32:270-5432</strain>
    </source>
</reference>
<evidence type="ECO:0000259" key="1">
    <source>
        <dbReference type="Pfam" id="PF07833"/>
    </source>
</evidence>
<dbReference type="RefSeq" id="WP_249725598.1">
    <property type="nucleotide sequence ID" value="NZ_AP031286.1"/>
</dbReference>
<dbReference type="SUPFAM" id="SSF55383">
    <property type="entry name" value="Copper amine oxidase, domain N"/>
    <property type="match status" value="1"/>
</dbReference>
<accession>A0ABN8TWF3</accession>
<comment type="caution">
    <text evidence="2">The sequence shown here is derived from an EMBL/GenBank/DDBJ whole genome shotgun (WGS) entry which is preliminary data.</text>
</comment>
<dbReference type="Proteomes" id="UP001154322">
    <property type="component" value="Unassembled WGS sequence"/>
</dbReference>
<evidence type="ECO:0000313" key="2">
    <source>
        <dbReference type="EMBL" id="CAH8242982.1"/>
    </source>
</evidence>
<feature type="domain" description="Copper amine oxidase-like N-terminal" evidence="1">
    <location>
        <begin position="39"/>
        <end position="125"/>
    </location>
</feature>
<dbReference type="EMBL" id="CALYLO010000001">
    <property type="protein sequence ID" value="CAH8242982.1"/>
    <property type="molecule type" value="Genomic_DNA"/>
</dbReference>
<sequence length="197" mass="21761">MKKTAIMAALGAAFLAAVLGQDSETQAAGRSVGYMDTAANRTFVPIRYLSEQMKYQVKWDKAAQRIDVPANEDTLSLTVGSKKAQVNNAVKQMDAAPFVEGGTTYVPIRFVGEAMKLQMKWDKAASALVFATDKGTQKLLVVSMERLNQAAAPMESRKHSPSARSAFPLRSWRSICFIRRSGSMWRWPEARLAPWTA</sequence>
<evidence type="ECO:0000313" key="3">
    <source>
        <dbReference type="Proteomes" id="UP001154322"/>
    </source>
</evidence>